<dbReference type="HOGENOM" id="CLU_094480_0_0_7"/>
<dbReference type="Proteomes" id="UP000006034">
    <property type="component" value="Unassembled WGS sequence"/>
</dbReference>
<reference evidence="1 2" key="2">
    <citation type="submission" date="2013-04" db="EMBL/GenBank/DDBJ databases">
        <title>The Genome Sequence of Bilophila wadsworthia 3_1_6.</title>
        <authorList>
            <consortium name="The Broad Institute Genomics Platform"/>
            <person name="Earl A."/>
            <person name="Ward D."/>
            <person name="Feldgarden M."/>
            <person name="Gevers D."/>
            <person name="Sibley C."/>
            <person name="Strauss J."/>
            <person name="Allen-Vercoe E."/>
            <person name="Walker B."/>
            <person name="Young S."/>
            <person name="Zeng Q."/>
            <person name="Gargeya S."/>
            <person name="Fitzgerald M."/>
            <person name="Haas B."/>
            <person name="Abouelleil A."/>
            <person name="Allen A.W."/>
            <person name="Alvarado L."/>
            <person name="Arachchi H.M."/>
            <person name="Berlin A.M."/>
            <person name="Chapman S.B."/>
            <person name="Gainer-Dewar J."/>
            <person name="Goldberg J."/>
            <person name="Griggs A."/>
            <person name="Gujja S."/>
            <person name="Hansen M."/>
            <person name="Howarth C."/>
            <person name="Imamovic A."/>
            <person name="Ireland A."/>
            <person name="Larimer J."/>
            <person name="McCowan C."/>
            <person name="Murphy C."/>
            <person name="Pearson M."/>
            <person name="Poon T.W."/>
            <person name="Priest M."/>
            <person name="Roberts A."/>
            <person name="Saif S."/>
            <person name="Shea T."/>
            <person name="Sisk P."/>
            <person name="Sykes S."/>
            <person name="Wortman J."/>
            <person name="Nusbaum C."/>
            <person name="Birren B."/>
        </authorList>
    </citation>
    <scope>NUCLEOTIDE SEQUENCE [LARGE SCALE GENOMIC DNA]</scope>
    <source>
        <strain evidence="1 2">3_1_6</strain>
    </source>
</reference>
<dbReference type="InterPro" id="IPR009057">
    <property type="entry name" value="Homeodomain-like_sf"/>
</dbReference>
<evidence type="ECO:0000313" key="1">
    <source>
        <dbReference type="EMBL" id="EFV45976.2"/>
    </source>
</evidence>
<dbReference type="EMBL" id="ADCP02000002">
    <property type="protein sequence ID" value="EFV45976.2"/>
    <property type="molecule type" value="Genomic_DNA"/>
</dbReference>
<protein>
    <submittedName>
        <fullName evidence="1">Uncharacterized protein</fullName>
    </submittedName>
</protein>
<dbReference type="OrthoDB" id="5460973at2"/>
<comment type="caution">
    <text evidence="1">The sequence shown here is derived from an EMBL/GenBank/DDBJ whole genome shotgun (WGS) entry which is preliminary data.</text>
</comment>
<accession>E5Y230</accession>
<gene>
    <name evidence="1" type="ORF">HMPREF0179_00239</name>
</gene>
<dbReference type="GeneID" id="78086973"/>
<dbReference type="Gene3D" id="1.10.10.60">
    <property type="entry name" value="Homeodomain-like"/>
    <property type="match status" value="1"/>
</dbReference>
<sequence length="254" mass="28133">MKFDPESALHLLLEQALKNVTLDGYASFLATFFVQFMPVASLAVREFDTNHITQLAHYAVNKTVFSPPRVVTIPDALVYELYLDPDCSGDKYKASILSSKDGTSRTRVFTMLHMAEETSIFFPLLVDDRFLHCFYISISAIGKNKYTEEHLQICESLRIPLANALTVLLQRRSESPLSAFPPLAAGQTFNGAEAPSMMLEEVTTAYIHHVLAYTRGRVSGPRGAARILGIPASTLVSKLRKLGVNPKAYFKAGD</sequence>
<organism evidence="1 2">
    <name type="scientific">Bilophila wadsworthia (strain 3_1_6)</name>
    <dbReference type="NCBI Taxonomy" id="563192"/>
    <lineage>
        <taxon>Bacteria</taxon>
        <taxon>Pseudomonadati</taxon>
        <taxon>Thermodesulfobacteriota</taxon>
        <taxon>Desulfovibrionia</taxon>
        <taxon>Desulfovibrionales</taxon>
        <taxon>Desulfovibrionaceae</taxon>
        <taxon>Bilophila</taxon>
    </lineage>
</organism>
<dbReference type="eggNOG" id="COG3604">
    <property type="taxonomic scope" value="Bacteria"/>
</dbReference>
<dbReference type="AlphaFoldDB" id="E5Y230"/>
<dbReference type="RefSeq" id="WP_016360913.1">
    <property type="nucleotide sequence ID" value="NZ_KE150239.1"/>
</dbReference>
<dbReference type="STRING" id="563192.HMPREF0179_00239"/>
<evidence type="ECO:0000313" key="2">
    <source>
        <dbReference type="Proteomes" id="UP000006034"/>
    </source>
</evidence>
<keyword evidence="2" id="KW-1185">Reference proteome</keyword>
<reference evidence="1 2" key="1">
    <citation type="submission" date="2010-10" db="EMBL/GenBank/DDBJ databases">
        <authorList>
            <consortium name="The Broad Institute Genome Sequencing Platform"/>
            <person name="Ward D."/>
            <person name="Earl A."/>
            <person name="Feldgarden M."/>
            <person name="Young S.K."/>
            <person name="Gargeya S."/>
            <person name="Zeng Q."/>
            <person name="Alvarado L."/>
            <person name="Berlin A."/>
            <person name="Bochicchio J."/>
            <person name="Chapman S.B."/>
            <person name="Chen Z."/>
            <person name="Freedman E."/>
            <person name="Gellesch M."/>
            <person name="Goldberg J."/>
            <person name="Griggs A."/>
            <person name="Gujja S."/>
            <person name="Heilman E."/>
            <person name="Heiman D."/>
            <person name="Howarth C."/>
            <person name="Mehta T."/>
            <person name="Neiman D."/>
            <person name="Pearson M."/>
            <person name="Roberts A."/>
            <person name="Saif S."/>
            <person name="Shea T."/>
            <person name="Shenoy N."/>
            <person name="Sisk P."/>
            <person name="Stolte C."/>
            <person name="Sykes S."/>
            <person name="White J."/>
            <person name="Yandava C."/>
            <person name="Allen-Vercoe E."/>
            <person name="Sibley C."/>
            <person name="Ambrose C.E."/>
            <person name="Strauss J."/>
            <person name="Daigneault M."/>
            <person name="Haas B."/>
            <person name="Nusbaum C."/>
            <person name="Birren B."/>
        </authorList>
    </citation>
    <scope>NUCLEOTIDE SEQUENCE [LARGE SCALE GENOMIC DNA]</scope>
    <source>
        <strain evidence="1 2">3_1_6</strain>
    </source>
</reference>
<dbReference type="SUPFAM" id="SSF46689">
    <property type="entry name" value="Homeodomain-like"/>
    <property type="match status" value="1"/>
</dbReference>
<proteinExistence type="predicted"/>
<name>E5Y230_BILW3</name>